<dbReference type="Proteomes" id="UP000291343">
    <property type="component" value="Unassembled WGS sequence"/>
</dbReference>
<protein>
    <recommendedName>
        <fullName evidence="4">RRM domain-containing protein</fullName>
    </recommendedName>
</protein>
<evidence type="ECO:0000256" key="3">
    <source>
        <dbReference type="PROSITE-ProRule" id="PRU00176"/>
    </source>
</evidence>
<comment type="caution">
    <text evidence="5">The sequence shown here is derived from an EMBL/GenBank/DDBJ whole genome shotgun (WGS) entry which is preliminary data.</text>
</comment>
<evidence type="ECO:0000259" key="4">
    <source>
        <dbReference type="PROSITE" id="PS50102"/>
    </source>
</evidence>
<dbReference type="EMBL" id="QKKF02005529">
    <property type="protein sequence ID" value="RZF46893.1"/>
    <property type="molecule type" value="Genomic_DNA"/>
</dbReference>
<dbReference type="Gene3D" id="3.30.70.330">
    <property type="match status" value="2"/>
</dbReference>
<dbReference type="SUPFAM" id="SSF54928">
    <property type="entry name" value="RNA-binding domain, RBD"/>
    <property type="match status" value="1"/>
</dbReference>
<dbReference type="PANTHER" id="PTHR24012">
    <property type="entry name" value="RNA BINDING PROTEIN"/>
    <property type="match status" value="1"/>
</dbReference>
<evidence type="ECO:0000313" key="5">
    <source>
        <dbReference type="EMBL" id="RZF46893.1"/>
    </source>
</evidence>
<dbReference type="FunFam" id="3.30.70.330:FF:000169">
    <property type="entry name" value="protein alan shepard isoform X4"/>
    <property type="match status" value="1"/>
</dbReference>
<dbReference type="CDD" id="cd12244">
    <property type="entry name" value="RRM2_MSSP"/>
    <property type="match status" value="1"/>
</dbReference>
<dbReference type="STRING" id="195883.A0A482XM26"/>
<evidence type="ECO:0000256" key="1">
    <source>
        <dbReference type="ARBA" id="ARBA00022737"/>
    </source>
</evidence>
<gene>
    <name evidence="5" type="ORF">LSTR_LSTR014369</name>
</gene>
<dbReference type="AlphaFoldDB" id="A0A482XM26"/>
<accession>A0A482XM26</accession>
<dbReference type="Pfam" id="PF00076">
    <property type="entry name" value="RRM_1"/>
    <property type="match status" value="2"/>
</dbReference>
<dbReference type="PROSITE" id="PS50102">
    <property type="entry name" value="RRM"/>
    <property type="match status" value="1"/>
</dbReference>
<keyword evidence="1" id="KW-0677">Repeat</keyword>
<feature type="domain" description="RRM" evidence="4">
    <location>
        <begin position="182"/>
        <end position="261"/>
    </location>
</feature>
<dbReference type="InterPro" id="IPR012677">
    <property type="entry name" value="Nucleotide-bd_a/b_plait_sf"/>
</dbReference>
<dbReference type="SMART" id="SM00360">
    <property type="entry name" value="RRM"/>
    <property type="match status" value="2"/>
</dbReference>
<dbReference type="InterPro" id="IPR035979">
    <property type="entry name" value="RBD_domain_sf"/>
</dbReference>
<keyword evidence="6" id="KW-1185">Reference proteome</keyword>
<name>A0A482XM26_LAOST</name>
<dbReference type="GO" id="GO:0003723">
    <property type="term" value="F:RNA binding"/>
    <property type="evidence" value="ECO:0007669"/>
    <property type="project" value="UniProtKB-UniRule"/>
</dbReference>
<dbReference type="SMR" id="A0A482XM26"/>
<dbReference type="InterPro" id="IPR000504">
    <property type="entry name" value="RRM_dom"/>
</dbReference>
<dbReference type="OrthoDB" id="271725at2759"/>
<evidence type="ECO:0000256" key="2">
    <source>
        <dbReference type="ARBA" id="ARBA00022884"/>
    </source>
</evidence>
<sequence>MLLSLSTKISLSLPHTYFYQICYGGPHRTHACDQCCLAGQHQFEFELEHRFTVGTLSTGANNMGGGGGCRRTEWVQGGPLLRNTSSSARLTCTSGTESEYHRIRIWSICVLSTARLHRQRRFWTKNTNKCRGYGFVDFESGACAEQAVKSLVAKGVQAQMAKVGITQTRGIYTHSQQEQDPTNLYIANLPLHFKETDLENLLVKFGQVISTRILRDTSGISKGVGFARMESKEKCEQIIQSYNGTTFSPGKEPLLVKFADGGQKKRSAYRNDNRIWREGSESGHLAYDPTLGVGQNGVGLSHHTSSTHGGTHQHMLAVV</sequence>
<proteinExistence type="predicted"/>
<reference evidence="5 6" key="1">
    <citation type="journal article" date="2017" name="Gigascience">
        <title>Genome sequence of the small brown planthopper, Laodelphax striatellus.</title>
        <authorList>
            <person name="Zhu J."/>
            <person name="Jiang F."/>
            <person name="Wang X."/>
            <person name="Yang P."/>
            <person name="Bao Y."/>
            <person name="Zhao W."/>
            <person name="Wang W."/>
            <person name="Lu H."/>
            <person name="Wang Q."/>
            <person name="Cui N."/>
            <person name="Li J."/>
            <person name="Chen X."/>
            <person name="Luo L."/>
            <person name="Yu J."/>
            <person name="Kang L."/>
            <person name="Cui F."/>
        </authorList>
    </citation>
    <scope>NUCLEOTIDE SEQUENCE [LARGE SCALE GENOMIC DNA]</scope>
    <source>
        <strain evidence="5">Lst14</strain>
    </source>
</reference>
<dbReference type="InParanoid" id="A0A482XM26"/>
<organism evidence="5 6">
    <name type="scientific">Laodelphax striatellus</name>
    <name type="common">Small brown planthopper</name>
    <name type="synonym">Delphax striatella</name>
    <dbReference type="NCBI Taxonomy" id="195883"/>
    <lineage>
        <taxon>Eukaryota</taxon>
        <taxon>Metazoa</taxon>
        <taxon>Ecdysozoa</taxon>
        <taxon>Arthropoda</taxon>
        <taxon>Hexapoda</taxon>
        <taxon>Insecta</taxon>
        <taxon>Pterygota</taxon>
        <taxon>Neoptera</taxon>
        <taxon>Paraneoptera</taxon>
        <taxon>Hemiptera</taxon>
        <taxon>Auchenorrhyncha</taxon>
        <taxon>Fulgoroidea</taxon>
        <taxon>Delphacidae</taxon>
        <taxon>Criomorphinae</taxon>
        <taxon>Laodelphax</taxon>
    </lineage>
</organism>
<evidence type="ECO:0000313" key="6">
    <source>
        <dbReference type="Proteomes" id="UP000291343"/>
    </source>
</evidence>
<keyword evidence="2 3" id="KW-0694">RNA-binding</keyword>